<name>A0A0S4LF89_9BACT</name>
<feature type="transmembrane region" description="Helical" evidence="2">
    <location>
        <begin position="173"/>
        <end position="194"/>
    </location>
</feature>
<accession>A0A0S4LF89</accession>
<dbReference type="Proteomes" id="UP000198736">
    <property type="component" value="Unassembled WGS sequence"/>
</dbReference>
<keyword evidence="4" id="KW-1185">Reference proteome</keyword>
<dbReference type="AlphaFoldDB" id="A0A0S4LF89"/>
<feature type="region of interest" description="Disordered" evidence="1">
    <location>
        <begin position="1"/>
        <end position="26"/>
    </location>
</feature>
<gene>
    <name evidence="3" type="ORF">COMA2_170085</name>
</gene>
<sequence length="200" mass="21668">MGLDRREGLIQREDPPLSVSSSVSHALGGNPPDGGFIRYSNRTEMGGVTLGCGVGVFHLQGTVEEDAFFHGQHRRGDSTVDDRRCSQLHFISGVNIPCNFSLTDDRAGRHFRCDDGFFADQQDAIGMDFSVKSPINPYGSVIGDCALEHDALADERADILAGFVPHRFKARSIAFNVNLVGTPAVLFVLPHMLASSHDLG</sequence>
<keyword evidence="2" id="KW-0472">Membrane</keyword>
<evidence type="ECO:0000256" key="1">
    <source>
        <dbReference type="SAM" id="MobiDB-lite"/>
    </source>
</evidence>
<keyword evidence="2" id="KW-0812">Transmembrane</keyword>
<evidence type="ECO:0000256" key="2">
    <source>
        <dbReference type="SAM" id="Phobius"/>
    </source>
</evidence>
<dbReference type="STRING" id="1742973.COMA2_170085"/>
<evidence type="ECO:0000313" key="3">
    <source>
        <dbReference type="EMBL" id="CUS34587.1"/>
    </source>
</evidence>
<organism evidence="3 4">
    <name type="scientific">Candidatus Nitrospira nitrificans</name>
    <dbReference type="NCBI Taxonomy" id="1742973"/>
    <lineage>
        <taxon>Bacteria</taxon>
        <taxon>Pseudomonadati</taxon>
        <taxon>Nitrospirota</taxon>
        <taxon>Nitrospiria</taxon>
        <taxon>Nitrospirales</taxon>
        <taxon>Nitrospiraceae</taxon>
        <taxon>Nitrospira</taxon>
    </lineage>
</organism>
<protein>
    <submittedName>
        <fullName evidence="3">Uncharacterized protein</fullName>
    </submittedName>
</protein>
<proteinExistence type="predicted"/>
<keyword evidence="2" id="KW-1133">Transmembrane helix</keyword>
<dbReference type="EMBL" id="CZPZ01000009">
    <property type="protein sequence ID" value="CUS34587.1"/>
    <property type="molecule type" value="Genomic_DNA"/>
</dbReference>
<feature type="compositionally biased region" description="Basic and acidic residues" evidence="1">
    <location>
        <begin position="1"/>
        <end position="15"/>
    </location>
</feature>
<evidence type="ECO:0000313" key="4">
    <source>
        <dbReference type="Proteomes" id="UP000198736"/>
    </source>
</evidence>
<reference evidence="4" key="1">
    <citation type="submission" date="2015-10" db="EMBL/GenBank/DDBJ databases">
        <authorList>
            <person name="Luecker S."/>
            <person name="Luecker S."/>
        </authorList>
    </citation>
    <scope>NUCLEOTIDE SEQUENCE [LARGE SCALE GENOMIC DNA]</scope>
</reference>